<organism evidence="1 2">
    <name type="scientific">Vibrio nigripulchritudo SOn1</name>
    <dbReference type="NCBI Taxonomy" id="1238450"/>
    <lineage>
        <taxon>Bacteria</taxon>
        <taxon>Pseudomonadati</taxon>
        <taxon>Pseudomonadota</taxon>
        <taxon>Gammaproteobacteria</taxon>
        <taxon>Vibrionales</taxon>
        <taxon>Vibrionaceae</taxon>
        <taxon>Vibrio</taxon>
    </lineage>
</organism>
<sequence length="553" mass="62764">MNILKYNGSNPNAKKSSGSYIYLLTDGTHPNVAKKAVLVLSSKFTNISSFPRRKEVYQFLQTESGKPVIFRINAQHEDTWVKIDRREGDYCVEEFSHLFKVIEENTPNLLNSGVWRDAINSLFGISAYTWRRVKAPFSHGTADGEMYRELRFVETGLTNLQYIVKEIVKRKVTVTKISDAERAEIASSESCSNGQSQLVFELSTGGYGKVTFDGDKPRVLLNKGLFQVNQPLWRIKLKKQSEWTLFCAVNLGATNCFVEFLSSNGIEPFSTLLNDGESGSISDLFGIKNRYPELDSIIPLIDIEVLTSKQEWIQITKSHFESAQYQRAKIERKYGVSLLEGLHRSITHKSAQLESDASDLVAYKKWCDQIRPTFNNVKDTPKSTRARATKSVKVNQYVQTTNGLSDQLKKKRQTLAINCFVEHWKSIHHALSIKPPKLETNAFHDASNKRREYYVDSDSNTVKVTANSGMVIHQVNDELDDAGTGTIVYIHPKYNINGTFTMSEYLSLKAAETIADYITSNPEIYASHMRQLEVIKPATWKKQVPMIVLEILR</sequence>
<evidence type="ECO:0000313" key="2">
    <source>
        <dbReference type="Proteomes" id="UP000018211"/>
    </source>
</evidence>
<dbReference type="Proteomes" id="UP000018211">
    <property type="component" value="Unassembled WGS sequence"/>
</dbReference>
<evidence type="ECO:0000313" key="1">
    <source>
        <dbReference type="EMBL" id="CCO48435.1"/>
    </source>
</evidence>
<accession>A0AAV2VUZ3</accession>
<dbReference type="AlphaFoldDB" id="A0AAV2VUZ3"/>
<gene>
    <name evidence="1" type="ORF">VIBNISOn1_530004</name>
</gene>
<protein>
    <submittedName>
        <fullName evidence="1">Uncharacterized protein</fullName>
    </submittedName>
</protein>
<reference evidence="1 2" key="1">
    <citation type="journal article" date="2013" name="ISME J.">
        <title>Comparative genomics of pathogenic lineages of Vibrio nigripulchritudo identifies virulence-associated traits.</title>
        <authorList>
            <person name="Goudenege D."/>
            <person name="Labreuche Y."/>
            <person name="Krin E."/>
            <person name="Ansquer D."/>
            <person name="Mangenot S."/>
            <person name="Calteau A."/>
            <person name="Medigue C."/>
            <person name="Mazel D."/>
            <person name="Polz M.F."/>
            <person name="Le Roux F."/>
        </authorList>
    </citation>
    <scope>NUCLEOTIDE SEQUENCE [LARGE SCALE GENOMIC DNA]</scope>
    <source>
        <strain evidence="1 2">SOn1</strain>
    </source>
</reference>
<name>A0AAV2VUZ3_9VIBR</name>
<dbReference type="EMBL" id="CAOF01000146">
    <property type="protein sequence ID" value="CCO48435.1"/>
    <property type="molecule type" value="Genomic_DNA"/>
</dbReference>
<comment type="caution">
    <text evidence="1">The sequence shown here is derived from an EMBL/GenBank/DDBJ whole genome shotgun (WGS) entry which is preliminary data.</text>
</comment>
<proteinExistence type="predicted"/>
<dbReference type="RefSeq" id="WP_022612916.1">
    <property type="nucleotide sequence ID" value="NZ_LK391965.1"/>
</dbReference>